<feature type="compositionally biased region" description="Low complexity" evidence="5">
    <location>
        <begin position="1406"/>
        <end position="1418"/>
    </location>
</feature>
<dbReference type="GO" id="GO:0006355">
    <property type="term" value="P:regulation of DNA-templated transcription"/>
    <property type="evidence" value="ECO:0007669"/>
    <property type="project" value="TreeGrafter"/>
</dbReference>
<feature type="compositionally biased region" description="Low complexity" evidence="5">
    <location>
        <begin position="1262"/>
        <end position="1283"/>
    </location>
</feature>
<dbReference type="InterPro" id="IPR013083">
    <property type="entry name" value="Znf_RING/FYVE/PHD"/>
</dbReference>
<dbReference type="InterPro" id="IPR046341">
    <property type="entry name" value="SET_dom_sf"/>
</dbReference>
<feature type="compositionally biased region" description="Basic and acidic residues" evidence="5">
    <location>
        <begin position="719"/>
        <end position="736"/>
    </location>
</feature>
<keyword evidence="3" id="KW-0862">Zinc</keyword>
<evidence type="ECO:0000256" key="4">
    <source>
        <dbReference type="ARBA" id="ARBA00022853"/>
    </source>
</evidence>
<feature type="compositionally biased region" description="Polar residues" evidence="5">
    <location>
        <begin position="1374"/>
        <end position="1384"/>
    </location>
</feature>
<feature type="domain" description="Zinc finger PHD-type" evidence="6">
    <location>
        <begin position="133"/>
        <end position="178"/>
    </location>
</feature>
<feature type="compositionally biased region" description="Low complexity" evidence="5">
    <location>
        <begin position="1515"/>
        <end position="1528"/>
    </location>
</feature>
<accession>A0A854QBC2</accession>
<keyword evidence="4" id="KW-0156">Chromatin regulator</keyword>
<dbReference type="InterPro" id="IPR001965">
    <property type="entry name" value="Znf_PHD"/>
</dbReference>
<dbReference type="Gene3D" id="3.30.40.10">
    <property type="entry name" value="Zinc/RING finger domain, C3HC4 (zinc finger)"/>
    <property type="match status" value="1"/>
</dbReference>
<feature type="compositionally biased region" description="Basic and acidic residues" evidence="5">
    <location>
        <begin position="838"/>
        <end position="853"/>
    </location>
</feature>
<reference evidence="8 9" key="1">
    <citation type="submission" date="2017-06" db="EMBL/GenBank/DDBJ databases">
        <title>Global population genomics of the pathogenic fungus Cryptococcus neoformans var. grubii.</title>
        <authorList>
            <person name="Cuomo C."/>
            <person name="Litvintseva A."/>
            <person name="Chen Y."/>
            <person name="Young S."/>
            <person name="Zeng Q."/>
            <person name="Chapman S."/>
            <person name="Gujja S."/>
            <person name="Saif S."/>
            <person name="Birren B."/>
        </authorList>
    </citation>
    <scope>NUCLEOTIDE SEQUENCE [LARGE SCALE GENOMIC DNA]</scope>
    <source>
        <strain evidence="8 9">Tu259-1</strain>
    </source>
</reference>
<gene>
    <name evidence="8" type="ORF">C361_04186</name>
</gene>
<dbReference type="Gene3D" id="2.170.270.10">
    <property type="entry name" value="SET domain"/>
    <property type="match status" value="1"/>
</dbReference>
<feature type="compositionally biased region" description="Basic and acidic residues" evidence="5">
    <location>
        <begin position="1450"/>
        <end position="1466"/>
    </location>
</feature>
<feature type="compositionally biased region" description="Basic and acidic residues" evidence="5">
    <location>
        <begin position="1481"/>
        <end position="1493"/>
    </location>
</feature>
<feature type="compositionally biased region" description="Low complexity" evidence="5">
    <location>
        <begin position="890"/>
        <end position="907"/>
    </location>
</feature>
<dbReference type="GO" id="GO:0070210">
    <property type="term" value="C:Rpd3L-Expanded complex"/>
    <property type="evidence" value="ECO:0007669"/>
    <property type="project" value="TreeGrafter"/>
</dbReference>
<sequence>MDTTNPPTPPPRDIVMGAPAAECGGGAVETTTTSVEMEMDVDAAAPEGADAVELLLNISHAVDSSTRNETVAPEGAETLPEVVQELAPEPEPMPDTTNPELLSAHEPEPESEPKRKRRRHPTHYLGEDNTIIRCICGFTEDDGFTIQCEGCGAWEHGMCFGFNDVDSAPDQYLCELCDPRPVDKEGARRIQLRMIEQQRLAREAGARIPGAGEKPRSKGGKRRKEQSNPVPEEGGGEMGPPAKPRRGRQQSNKSRTKAPMEASSPAIGDDYFKIDPWAMEYTPIEQNIPRGLQVRRVLRQMYKEWIESLPEQEKEREDNTVASHLPSPTETGLLRLSPDAIFPPPNYSPLAPPLPPVFITASSLSSLAPSLIIKPVPSPSSSSGFTTSFLPPTYRDHLTMRAIYTRPTVYGVFTSESFETGTFLGEYLGELIDPAAYRQDPINQYTLLGLPKPHVHALGPPINLMIDARNYGSPLRFVRNGCHPNAVIRPIVWRTPSSSSSSSSSSSEGTPKIAFGLFTSRPIPPRSEIILGWEWDDQHLVHSLPLIHPTSSPSTGAVTYPNWQKNLSKGQAEELGWRYEGLLGCLWGVFAGCGCASGGVSGKGENKGPGSCALEQMMEFWRVTTGRSNLKPHPPRVVTEIEAEGERELELDEDEEREDKDKEQDMAYLGPLVGSVRGWRNRELEMESVKQWGAMGTSALPLLSSVDMGMKLRRNGVTSEKEKTKEKPVEEERRVSIDLQATQEKKENGGEEEHEEEKMDVDQLPEPAPSPTPSSPITPQNRTQLFASKPQAHPAVGDRPPTPLRLPPSSSLSPPPRRSSFGTAIPHSEPITEMSEPESEKRPHAHTDAGREDDGSEDDSADVEEGMDMYQREDELEEDGGALSDATTVTLPRSGRSPSLSSLGSTDGSEDSVLSETENVSRESEGEGGDEDERVMINARKVKEKIVPSSPPLLPSKSKLNQPRLQSQTPGPKSKERTEPLVKVRDKNKVRMKSGNPLSSPSNGPQVKTKTKRDDLSQVQPSRQRPDSSSSSIKDQEKLGKKPVPVGIGAGLKGSKKRAKRIVSSSETEEDEVRVKKKFKEKEKKSEKNPSFPSAVNSDGPAPKEATPPPKSRLPLTPPAPLTFSPVKDPIPPDPTPAPVPKEPTPTPPEPPKKVSLSEYLKTHKFRKESQTPSPVANMGPSGNGGAGGSTAVGTGIPGLGGHFPRRPPSTSAEAPKSEPVEHEKREESSPPNPLVPTNTSAIVVTSVSMSGLNLFEHLPSSRGAASGSALGSGSDGNSGLDLVNASGPLSVVEPTPAPVSATNNSDENDPLSSSAIATALSLASAITSATSRGQNVNHEASTGATRPAMQSSTSTSYVPRQSQPQVQSTPSSATISLPMPTSASKDHFVHPLPSTPSIPPPPGPNSAAIAAARVSSSYTPRQVSSSSMTSAGGVEEPHSPHRGFTGLYGKRERERSPIRGDFRDRDRDRDWEWDRDRDRDRRPLTHNHRDLPARPSTSTSISIPPPLTARDLPPHTSSTLSGTPSGSAKTTGLGLGLPRAPPTGPKVPPTGPRAFSGSGAPGAGVETAAGAPTAGGLGGVGAALGLSRGRGFRGFAPRGVWRGRGFRGRGRGG</sequence>
<dbReference type="Pfam" id="PF20826">
    <property type="entry name" value="PHD_5"/>
    <property type="match status" value="1"/>
</dbReference>
<feature type="compositionally biased region" description="Basic and acidic residues" evidence="5">
    <location>
        <begin position="1216"/>
        <end position="1229"/>
    </location>
</feature>
<feature type="domain" description="SET" evidence="7">
    <location>
        <begin position="396"/>
        <end position="540"/>
    </location>
</feature>
<feature type="compositionally biased region" description="Pro residues" evidence="5">
    <location>
        <begin position="1"/>
        <end position="12"/>
    </location>
</feature>
<name>A0A854QBC2_CRYNE</name>
<feature type="region of interest" description="Disordered" evidence="5">
    <location>
        <begin position="1262"/>
        <end position="1313"/>
    </location>
</feature>
<dbReference type="InterPro" id="IPR011011">
    <property type="entry name" value="Znf_FYVE_PHD"/>
</dbReference>
<dbReference type="SMART" id="SM00249">
    <property type="entry name" value="PHD"/>
    <property type="match status" value="1"/>
</dbReference>
<dbReference type="GO" id="GO:0006325">
    <property type="term" value="P:chromatin organization"/>
    <property type="evidence" value="ECO:0007669"/>
    <property type="project" value="UniProtKB-KW"/>
</dbReference>
<feature type="region of interest" description="Disordered" evidence="5">
    <location>
        <begin position="88"/>
        <end position="122"/>
    </location>
</feature>
<keyword evidence="2" id="KW-0863">Zinc-finger</keyword>
<dbReference type="SUPFAM" id="SSF57903">
    <property type="entry name" value="FYVE/PHD zinc finger"/>
    <property type="match status" value="1"/>
</dbReference>
<feature type="compositionally biased region" description="Low complexity" evidence="5">
    <location>
        <begin position="1360"/>
        <end position="1373"/>
    </location>
</feature>
<dbReference type="SUPFAM" id="SSF82199">
    <property type="entry name" value="SET domain"/>
    <property type="match status" value="1"/>
</dbReference>
<feature type="region of interest" description="Disordered" evidence="5">
    <location>
        <begin position="1590"/>
        <end position="1614"/>
    </location>
</feature>
<dbReference type="GO" id="GO:0034967">
    <property type="term" value="C:Set3 complex"/>
    <property type="evidence" value="ECO:0007669"/>
    <property type="project" value="TreeGrafter"/>
</dbReference>
<feature type="compositionally biased region" description="Polar residues" evidence="5">
    <location>
        <begin position="961"/>
        <end position="971"/>
    </location>
</feature>
<evidence type="ECO:0008006" key="10">
    <source>
        <dbReference type="Google" id="ProtNLM"/>
    </source>
</evidence>
<feature type="compositionally biased region" description="Low complexity" evidence="5">
    <location>
        <begin position="1017"/>
        <end position="1032"/>
    </location>
</feature>
<feature type="compositionally biased region" description="Polar residues" evidence="5">
    <location>
        <begin position="320"/>
        <end position="330"/>
    </location>
</feature>
<feature type="compositionally biased region" description="Acidic residues" evidence="5">
    <location>
        <begin position="642"/>
        <end position="658"/>
    </location>
</feature>
<feature type="region of interest" description="Disordered" evidence="5">
    <location>
        <begin position="642"/>
        <end position="662"/>
    </location>
</feature>
<feature type="region of interest" description="Disordered" evidence="5">
    <location>
        <begin position="713"/>
        <end position="1239"/>
    </location>
</feature>
<dbReference type="PANTHER" id="PTHR46462:SF3">
    <property type="entry name" value="UPSET, ISOFORM A"/>
    <property type="match status" value="1"/>
</dbReference>
<dbReference type="Proteomes" id="UP000199727">
    <property type="component" value="Unassembled WGS sequence"/>
</dbReference>
<feature type="compositionally biased region" description="Gly residues" evidence="5">
    <location>
        <begin position="1182"/>
        <end position="1202"/>
    </location>
</feature>
<feature type="region of interest" description="Disordered" evidence="5">
    <location>
        <begin position="201"/>
        <end position="268"/>
    </location>
</feature>
<dbReference type="EMBL" id="AMKT01000050">
    <property type="protein sequence ID" value="OXG19246.1"/>
    <property type="molecule type" value="Genomic_DNA"/>
</dbReference>
<dbReference type="GO" id="GO:0008270">
    <property type="term" value="F:zinc ion binding"/>
    <property type="evidence" value="ECO:0007669"/>
    <property type="project" value="UniProtKB-KW"/>
</dbReference>
<feature type="compositionally biased region" description="Pro residues" evidence="5">
    <location>
        <begin position="1129"/>
        <end position="1150"/>
    </location>
</feature>
<dbReference type="OrthoDB" id="79252at2759"/>
<feature type="compositionally biased region" description="Acidic residues" evidence="5">
    <location>
        <begin position="854"/>
        <end position="867"/>
    </location>
</feature>
<dbReference type="CDD" id="cd15550">
    <property type="entry name" value="PHD_MLL5"/>
    <property type="match status" value="1"/>
</dbReference>
<feature type="compositionally biased region" description="Polar residues" evidence="5">
    <location>
        <begin position="1333"/>
        <end position="1359"/>
    </location>
</feature>
<evidence type="ECO:0000259" key="7">
    <source>
        <dbReference type="SMART" id="SM00317"/>
    </source>
</evidence>
<evidence type="ECO:0000259" key="6">
    <source>
        <dbReference type="SMART" id="SM00249"/>
    </source>
</evidence>
<feature type="compositionally biased region" description="Basic residues" evidence="5">
    <location>
        <begin position="1605"/>
        <end position="1614"/>
    </location>
</feature>
<feature type="region of interest" description="Disordered" evidence="5">
    <location>
        <begin position="310"/>
        <end position="338"/>
    </location>
</feature>
<evidence type="ECO:0000313" key="8">
    <source>
        <dbReference type="EMBL" id="OXG19246.1"/>
    </source>
</evidence>
<evidence type="ECO:0000256" key="2">
    <source>
        <dbReference type="ARBA" id="ARBA00022771"/>
    </source>
</evidence>
<feature type="compositionally biased region" description="Polar residues" evidence="5">
    <location>
        <begin position="1419"/>
        <end position="1431"/>
    </location>
</feature>
<feature type="region of interest" description="Disordered" evidence="5">
    <location>
        <begin position="1481"/>
        <end position="1568"/>
    </location>
</feature>
<organism evidence="8 9">
    <name type="scientific">Cryptococcus neoformans Tu259-1</name>
    <dbReference type="NCBI Taxonomy" id="1230072"/>
    <lineage>
        <taxon>Eukaryota</taxon>
        <taxon>Fungi</taxon>
        <taxon>Dikarya</taxon>
        <taxon>Basidiomycota</taxon>
        <taxon>Agaricomycotina</taxon>
        <taxon>Tremellomycetes</taxon>
        <taxon>Tremellales</taxon>
        <taxon>Cryptococcaceae</taxon>
        <taxon>Cryptococcus</taxon>
        <taxon>Cryptococcus neoformans species complex</taxon>
    </lineage>
</organism>
<feature type="compositionally biased region" description="Low complexity" evidence="5">
    <location>
        <begin position="994"/>
        <end position="1005"/>
    </location>
</feature>
<feature type="compositionally biased region" description="Low complexity" evidence="5">
    <location>
        <begin position="1590"/>
        <end position="1601"/>
    </location>
</feature>
<feature type="region of interest" description="Disordered" evidence="5">
    <location>
        <begin position="1"/>
        <end position="26"/>
    </location>
</feature>
<keyword evidence="1" id="KW-0479">Metal-binding</keyword>
<feature type="compositionally biased region" description="Basic and acidic residues" evidence="5">
    <location>
        <begin position="310"/>
        <end position="319"/>
    </location>
</feature>
<feature type="region of interest" description="Disordered" evidence="5">
    <location>
        <begin position="1330"/>
        <end position="1466"/>
    </location>
</feature>
<dbReference type="Pfam" id="PF00856">
    <property type="entry name" value="SET"/>
    <property type="match status" value="1"/>
</dbReference>
<evidence type="ECO:0000256" key="3">
    <source>
        <dbReference type="ARBA" id="ARBA00022833"/>
    </source>
</evidence>
<dbReference type="SMART" id="SM00317">
    <property type="entry name" value="SET"/>
    <property type="match status" value="1"/>
</dbReference>
<evidence type="ECO:0000313" key="9">
    <source>
        <dbReference type="Proteomes" id="UP000199727"/>
    </source>
</evidence>
<comment type="caution">
    <text evidence="8">The sequence shown here is derived from an EMBL/GenBank/DDBJ whole genome shotgun (WGS) entry which is preliminary data.</text>
</comment>
<dbReference type="InterPro" id="IPR001214">
    <property type="entry name" value="SET_dom"/>
</dbReference>
<feature type="compositionally biased region" description="Basic and acidic residues" evidence="5">
    <location>
        <begin position="103"/>
        <end position="113"/>
    </location>
</feature>
<feature type="compositionally biased region" description="Pro residues" evidence="5">
    <location>
        <begin position="1394"/>
        <end position="1405"/>
    </location>
</feature>
<feature type="compositionally biased region" description="Basic and acidic residues" evidence="5">
    <location>
        <begin position="973"/>
        <end position="989"/>
    </location>
</feature>
<feature type="compositionally biased region" description="Basic and acidic residues" evidence="5">
    <location>
        <begin position="743"/>
        <end position="761"/>
    </location>
</feature>
<evidence type="ECO:0000256" key="5">
    <source>
        <dbReference type="SAM" id="MobiDB-lite"/>
    </source>
</evidence>
<feature type="compositionally biased region" description="Pro residues" evidence="5">
    <location>
        <begin position="1106"/>
        <end position="1121"/>
    </location>
</feature>
<feature type="compositionally biased region" description="Pro residues" evidence="5">
    <location>
        <begin position="766"/>
        <end position="776"/>
    </location>
</feature>
<evidence type="ECO:0000256" key="1">
    <source>
        <dbReference type="ARBA" id="ARBA00022723"/>
    </source>
</evidence>
<proteinExistence type="predicted"/>
<feature type="compositionally biased region" description="Pro residues" evidence="5">
    <location>
        <begin position="1540"/>
        <end position="1552"/>
    </location>
</feature>
<dbReference type="PANTHER" id="PTHR46462">
    <property type="entry name" value="UPSET, ISOFORM A"/>
    <property type="match status" value="1"/>
</dbReference>
<protein>
    <recommendedName>
        <fullName evidence="10">SET domain-containing protein</fullName>
    </recommendedName>
</protein>